<dbReference type="InterPro" id="IPR053168">
    <property type="entry name" value="Glutamic_endopeptidase"/>
</dbReference>
<sequence length="415" mass="47283">MEAIRFKLILVILVVELISFNGIGCGNTFEHVEKKSNNSKTSALKSILSEDGDIIDCIDILKQPAFSHPALKNHTIQMKPNYDPKKKITETTQWTRKEDIERNLVTSQVWQRKGITCPKGTIPVRRVQKLKKPLKNRNGRKNPSPASYQVMQSNDTVSLMLANHSTAVLIAEGYSYTAGKCDIVVWNPNVETDDEYSTSHVSLRNGPLHTYEQIESGWAVNPSVYGDHQTRLFAYWTADSSKKTGCFDHTCPGFVQTNRKIALGAAIHPISKPNGLPYKISIYIYKDFITNNWWLQYGDNINIGYWPPELFKILWYQANLVQWGGEVYSTRVGPVHPHTATAMGSGQYSDPTGHWITSGQITRMRVQENGHELKFPEYVFAYSEEYDCYDQIYLSDYLEDPEFYYGGPGRSWKCP</sequence>
<accession>A0AAD8MEM0</accession>
<feature type="chain" id="PRO_5042261370" evidence="1">
    <location>
        <begin position="26"/>
        <end position="415"/>
    </location>
</feature>
<evidence type="ECO:0000256" key="1">
    <source>
        <dbReference type="SAM" id="SignalP"/>
    </source>
</evidence>
<evidence type="ECO:0000313" key="3">
    <source>
        <dbReference type="EMBL" id="KAK1370052.1"/>
    </source>
</evidence>
<dbReference type="Pfam" id="PF03080">
    <property type="entry name" value="Neprosin"/>
    <property type="match status" value="1"/>
</dbReference>
<keyword evidence="1" id="KW-0732">Signal</keyword>
<dbReference type="InterPro" id="IPR025521">
    <property type="entry name" value="Neprosin_propep"/>
</dbReference>
<dbReference type="AlphaFoldDB" id="A0AAD8MEM0"/>
<evidence type="ECO:0000313" key="4">
    <source>
        <dbReference type="Proteomes" id="UP001237642"/>
    </source>
</evidence>
<feature type="signal peptide" evidence="1">
    <location>
        <begin position="1"/>
        <end position="25"/>
    </location>
</feature>
<dbReference type="PANTHER" id="PTHR31589:SF111">
    <property type="entry name" value="NEPROSIN DOMAIN-CONTAINING PROTEIN"/>
    <property type="match status" value="1"/>
</dbReference>
<evidence type="ECO:0000259" key="2">
    <source>
        <dbReference type="PROSITE" id="PS52045"/>
    </source>
</evidence>
<comment type="caution">
    <text evidence="3">The sequence shown here is derived from an EMBL/GenBank/DDBJ whole genome shotgun (WGS) entry which is preliminary data.</text>
</comment>
<dbReference type="Gene3D" id="3.90.1320.10">
    <property type="entry name" value="Outer-capsid protein sigma 3, large lobe"/>
    <property type="match status" value="1"/>
</dbReference>
<organism evidence="3 4">
    <name type="scientific">Heracleum sosnowskyi</name>
    <dbReference type="NCBI Taxonomy" id="360622"/>
    <lineage>
        <taxon>Eukaryota</taxon>
        <taxon>Viridiplantae</taxon>
        <taxon>Streptophyta</taxon>
        <taxon>Embryophyta</taxon>
        <taxon>Tracheophyta</taxon>
        <taxon>Spermatophyta</taxon>
        <taxon>Magnoliopsida</taxon>
        <taxon>eudicotyledons</taxon>
        <taxon>Gunneridae</taxon>
        <taxon>Pentapetalae</taxon>
        <taxon>asterids</taxon>
        <taxon>campanulids</taxon>
        <taxon>Apiales</taxon>
        <taxon>Apiaceae</taxon>
        <taxon>Apioideae</taxon>
        <taxon>apioid superclade</taxon>
        <taxon>Tordylieae</taxon>
        <taxon>Tordyliinae</taxon>
        <taxon>Heracleum</taxon>
    </lineage>
</organism>
<gene>
    <name evidence="3" type="ORF">POM88_036144</name>
</gene>
<dbReference type="PROSITE" id="PS52045">
    <property type="entry name" value="NEPROSIN_PEP_CD"/>
    <property type="match status" value="1"/>
</dbReference>
<dbReference type="PANTHER" id="PTHR31589">
    <property type="entry name" value="PROTEIN, PUTATIVE (DUF239)-RELATED-RELATED"/>
    <property type="match status" value="1"/>
</dbReference>
<dbReference type="EMBL" id="JAUIZM010000008">
    <property type="protein sequence ID" value="KAK1370052.1"/>
    <property type="molecule type" value="Genomic_DNA"/>
</dbReference>
<protein>
    <submittedName>
        <fullName evidence="3">Carboxyl-terminal peptidase</fullName>
    </submittedName>
</protein>
<name>A0AAD8MEM0_9APIA</name>
<keyword evidence="4" id="KW-1185">Reference proteome</keyword>
<feature type="domain" description="Neprosin PEP catalytic" evidence="2">
    <location>
        <begin position="158"/>
        <end position="415"/>
    </location>
</feature>
<reference evidence="3" key="2">
    <citation type="submission" date="2023-05" db="EMBL/GenBank/DDBJ databases">
        <authorList>
            <person name="Schelkunov M.I."/>
        </authorList>
    </citation>
    <scope>NUCLEOTIDE SEQUENCE</scope>
    <source>
        <strain evidence="3">Hsosn_3</strain>
        <tissue evidence="3">Leaf</tissue>
    </source>
</reference>
<reference evidence="3" key="1">
    <citation type="submission" date="2023-02" db="EMBL/GenBank/DDBJ databases">
        <title>Genome of toxic invasive species Heracleum sosnowskyi carries increased number of genes despite the absence of recent whole-genome duplications.</title>
        <authorList>
            <person name="Schelkunov M."/>
            <person name="Shtratnikova V."/>
            <person name="Makarenko M."/>
            <person name="Klepikova A."/>
            <person name="Omelchenko D."/>
            <person name="Novikova G."/>
            <person name="Obukhova E."/>
            <person name="Bogdanov V."/>
            <person name="Penin A."/>
            <person name="Logacheva M."/>
        </authorList>
    </citation>
    <scope>NUCLEOTIDE SEQUENCE</scope>
    <source>
        <strain evidence="3">Hsosn_3</strain>
        <tissue evidence="3">Leaf</tissue>
    </source>
</reference>
<dbReference type="Proteomes" id="UP001237642">
    <property type="component" value="Unassembled WGS sequence"/>
</dbReference>
<dbReference type="InterPro" id="IPR004314">
    <property type="entry name" value="Neprosin"/>
</dbReference>
<proteinExistence type="predicted"/>
<dbReference type="Pfam" id="PF14365">
    <property type="entry name" value="Neprosin_AP"/>
    <property type="match status" value="1"/>
</dbReference>